<keyword evidence="1" id="KW-0812">Transmembrane</keyword>
<name>A0AAU7YCN3_9VIRU</name>
<accession>A0AAU7YCN3</accession>
<dbReference type="EMBL" id="PP847201">
    <property type="protein sequence ID" value="XBY85690.1"/>
    <property type="molecule type" value="Genomic_DNA"/>
</dbReference>
<evidence type="ECO:0000256" key="1">
    <source>
        <dbReference type="SAM" id="Phobius"/>
    </source>
</evidence>
<keyword evidence="1" id="KW-1133">Transmembrane helix</keyword>
<keyword evidence="1" id="KW-0472">Membrane</keyword>
<protein>
    <submittedName>
        <fullName evidence="2">Uncharacterized protein</fullName>
    </submittedName>
</protein>
<organism evidence="2">
    <name type="scientific">Iridovirus sp</name>
    <dbReference type="NCBI Taxonomy" id="135728"/>
    <lineage>
        <taxon>Viruses</taxon>
        <taxon>Varidnaviria</taxon>
        <taxon>Bamfordvirae</taxon>
        <taxon>Nucleocytoviricota</taxon>
        <taxon>Megaviricetes</taxon>
        <taxon>Pimascovirales</taxon>
        <taxon>Pimascovirales incertae sedis</taxon>
        <taxon>Iridoviridae</taxon>
        <taxon>Betairidovirinae</taxon>
        <taxon>Iridovirus</taxon>
    </lineage>
</organism>
<evidence type="ECO:0000313" key="2">
    <source>
        <dbReference type="EMBL" id="XBY85690.1"/>
    </source>
</evidence>
<proteinExistence type="predicted"/>
<feature type="transmembrane region" description="Helical" evidence="1">
    <location>
        <begin position="48"/>
        <end position="66"/>
    </location>
</feature>
<reference evidence="2" key="1">
    <citation type="submission" date="2024-05" db="EMBL/GenBank/DDBJ databases">
        <title>Complete genomes of an iridovirus, and two densoviruses identified in lab reared social spiders in California, USA.</title>
        <authorList>
            <person name="Millerwise S."/>
            <person name="Lund M.C."/>
            <person name="Schmidlin K."/>
            <person name="Kraberger S."/>
            <person name="Harrison J."/>
            <person name="Cease A."/>
            <person name="Pinter-Wollman N."/>
            <person name="Varsani A."/>
        </authorList>
    </citation>
    <scope>NUCLEOTIDE SEQUENCE</scope>
    <source>
        <strain evidence="2">SocP20</strain>
    </source>
</reference>
<sequence length="68" mass="8290">MYTFSASKTSHHHCYFRQLKKWQILCIICRCNIYVSLRKKSKYICKKISLVVVQTIFPIIHIIMHWNF</sequence>